<dbReference type="EMBL" id="LNYR01000041">
    <property type="protein sequence ID" value="KTD44631.1"/>
    <property type="molecule type" value="Genomic_DNA"/>
</dbReference>
<evidence type="ECO:0000313" key="1">
    <source>
        <dbReference type="EMBL" id="KTD44631.1"/>
    </source>
</evidence>
<accession>A0A378KTC0</accession>
<proteinExistence type="predicted"/>
<protein>
    <submittedName>
        <fullName evidence="2">Uncharacterized protein</fullName>
    </submittedName>
</protein>
<dbReference type="EMBL" id="UGOW01000001">
    <property type="protein sequence ID" value="STY16851.1"/>
    <property type="molecule type" value="Genomic_DNA"/>
</dbReference>
<organism evidence="2 4">
    <name type="scientific">Legionella quateirensis</name>
    <dbReference type="NCBI Taxonomy" id="45072"/>
    <lineage>
        <taxon>Bacteria</taxon>
        <taxon>Pseudomonadati</taxon>
        <taxon>Pseudomonadota</taxon>
        <taxon>Gammaproteobacteria</taxon>
        <taxon>Legionellales</taxon>
        <taxon>Legionellaceae</taxon>
        <taxon>Legionella</taxon>
    </lineage>
</organism>
<reference evidence="1 3" key="1">
    <citation type="submission" date="2015-11" db="EMBL/GenBank/DDBJ databases">
        <title>Genomic analysis of 38 Legionella species identifies large and diverse effector repertoires.</title>
        <authorList>
            <person name="Burstein D."/>
            <person name="Amaro F."/>
            <person name="Zusman T."/>
            <person name="Lifshitz Z."/>
            <person name="Cohen O."/>
            <person name="Gilbert J.A."/>
            <person name="Pupko T."/>
            <person name="Shuman H.A."/>
            <person name="Segal G."/>
        </authorList>
    </citation>
    <scope>NUCLEOTIDE SEQUENCE [LARGE SCALE GENOMIC DNA]</scope>
    <source>
        <strain evidence="1 3">ATCC 49507</strain>
    </source>
</reference>
<keyword evidence="3" id="KW-1185">Reference proteome</keyword>
<dbReference type="STRING" id="45072.Lqua_2798"/>
<evidence type="ECO:0000313" key="4">
    <source>
        <dbReference type="Proteomes" id="UP000254230"/>
    </source>
</evidence>
<dbReference type="Proteomes" id="UP000254230">
    <property type="component" value="Unassembled WGS sequence"/>
</dbReference>
<reference evidence="2 4" key="2">
    <citation type="submission" date="2018-06" db="EMBL/GenBank/DDBJ databases">
        <authorList>
            <consortium name="Pathogen Informatics"/>
            <person name="Doyle S."/>
        </authorList>
    </citation>
    <scope>NUCLEOTIDE SEQUENCE [LARGE SCALE GENOMIC DNA]</scope>
    <source>
        <strain evidence="2 4">NCTC12376</strain>
    </source>
</reference>
<name>A0A378KTC0_9GAMM</name>
<sequence>MAGVGFRINHVLGKIPLDCGYRYFYLGKGSFYKNNDEWLTTLYQVCSTHLRTLRLCSYSQNVGRLDWGTY</sequence>
<gene>
    <name evidence="1" type="ORF">Lqua_2798</name>
    <name evidence="2" type="ORF">NCTC12376_00644</name>
</gene>
<evidence type="ECO:0000313" key="3">
    <source>
        <dbReference type="Proteomes" id="UP000054639"/>
    </source>
</evidence>
<dbReference type="AlphaFoldDB" id="A0A378KTC0"/>
<evidence type="ECO:0000313" key="2">
    <source>
        <dbReference type="EMBL" id="STY16851.1"/>
    </source>
</evidence>
<dbReference type="Proteomes" id="UP000054639">
    <property type="component" value="Unassembled WGS sequence"/>
</dbReference>